<dbReference type="InterPro" id="IPR037523">
    <property type="entry name" value="VOC_core"/>
</dbReference>
<sequence>MSIHLNLLVIYSHHPEKSVSFYKNLGLEFNLEKHGNGPEHYACELGNLVFEIYPLLGETVDRAMRIGFNITNLDEVIEKIRSINGLIITEPTINPWGSRAVIQDPDGHKVELIENRD</sequence>
<reference evidence="2 3" key="1">
    <citation type="submission" date="2018-06" db="EMBL/GenBank/DDBJ databases">
        <authorList>
            <consortium name="Pathogen Informatics"/>
            <person name="Doyle S."/>
        </authorList>
    </citation>
    <scope>NUCLEOTIDE SEQUENCE [LARGE SCALE GENOMIC DNA]</scope>
    <source>
        <strain evidence="2 3">NCTC4824</strain>
    </source>
</reference>
<accession>A0A2X4W262</accession>
<dbReference type="AlphaFoldDB" id="A0A2X4W262"/>
<name>A0A2X4W262_LEDLE</name>
<evidence type="ECO:0000259" key="1">
    <source>
        <dbReference type="PROSITE" id="PS51819"/>
    </source>
</evidence>
<feature type="domain" description="VOC" evidence="1">
    <location>
        <begin position="4"/>
        <end position="115"/>
    </location>
</feature>
<dbReference type="InterPro" id="IPR029068">
    <property type="entry name" value="Glyas_Bleomycin-R_OHBP_Dase"/>
</dbReference>
<dbReference type="InterPro" id="IPR004360">
    <property type="entry name" value="Glyas_Fos-R_dOase_dom"/>
</dbReference>
<organism evidence="2 3">
    <name type="scientific">Lederbergia lenta</name>
    <name type="common">Bacillus lentus</name>
    <dbReference type="NCBI Taxonomy" id="1467"/>
    <lineage>
        <taxon>Bacteria</taxon>
        <taxon>Bacillati</taxon>
        <taxon>Bacillota</taxon>
        <taxon>Bacilli</taxon>
        <taxon>Bacillales</taxon>
        <taxon>Bacillaceae</taxon>
        <taxon>Lederbergia</taxon>
    </lineage>
</organism>
<dbReference type="Gene3D" id="3.10.180.10">
    <property type="entry name" value="2,3-Dihydroxybiphenyl 1,2-Dioxygenase, domain 1"/>
    <property type="match status" value="1"/>
</dbReference>
<proteinExistence type="predicted"/>
<dbReference type="PROSITE" id="PS51819">
    <property type="entry name" value="VOC"/>
    <property type="match status" value="1"/>
</dbReference>
<gene>
    <name evidence="2" type="ORF">NCTC4824_02257</name>
</gene>
<evidence type="ECO:0000313" key="2">
    <source>
        <dbReference type="EMBL" id="SQI58677.1"/>
    </source>
</evidence>
<dbReference type="STRING" id="1348624.GCA_001591545_01310"/>
<dbReference type="SUPFAM" id="SSF54593">
    <property type="entry name" value="Glyoxalase/Bleomycin resistance protein/Dihydroxybiphenyl dioxygenase"/>
    <property type="match status" value="1"/>
</dbReference>
<keyword evidence="3" id="KW-1185">Reference proteome</keyword>
<protein>
    <submittedName>
        <fullName evidence="2">Glyoxalase</fullName>
    </submittedName>
</protein>
<evidence type="ECO:0000313" key="3">
    <source>
        <dbReference type="Proteomes" id="UP000249134"/>
    </source>
</evidence>
<dbReference type="Proteomes" id="UP000249134">
    <property type="component" value="Chromosome 1"/>
</dbReference>
<dbReference type="EMBL" id="LS483476">
    <property type="protein sequence ID" value="SQI58677.1"/>
    <property type="molecule type" value="Genomic_DNA"/>
</dbReference>
<dbReference type="RefSeq" id="WP_066138609.1">
    <property type="nucleotide sequence ID" value="NZ_CBCSGM010000001.1"/>
</dbReference>
<dbReference type="KEGG" id="blen:NCTC4824_02257"/>
<dbReference type="Pfam" id="PF00903">
    <property type="entry name" value="Glyoxalase"/>
    <property type="match status" value="1"/>
</dbReference>